<dbReference type="PATRIC" id="fig|1046596.6.peg.2610"/>
<dbReference type="EMBL" id="AYYH01000009">
    <property type="protein sequence ID" value="KRN10525.1"/>
    <property type="molecule type" value="Genomic_DNA"/>
</dbReference>
<dbReference type="Proteomes" id="UP000050898">
    <property type="component" value="Unassembled WGS sequence"/>
</dbReference>
<organism evidence="1 2">
    <name type="scientific">Liquorilactobacillus mali KCTC 3596 = DSM 20444</name>
    <dbReference type="NCBI Taxonomy" id="1046596"/>
    <lineage>
        <taxon>Bacteria</taxon>
        <taxon>Bacillati</taxon>
        <taxon>Bacillota</taxon>
        <taxon>Bacilli</taxon>
        <taxon>Lactobacillales</taxon>
        <taxon>Lactobacillaceae</taxon>
        <taxon>Liquorilactobacillus</taxon>
    </lineage>
</organism>
<reference evidence="1 2" key="1">
    <citation type="journal article" date="2015" name="Genome Announc.">
        <title>Expanding the biotechnology potential of lactobacilli through comparative genomics of 213 strains and associated genera.</title>
        <authorList>
            <person name="Sun Z."/>
            <person name="Harris H.M."/>
            <person name="McCann A."/>
            <person name="Guo C."/>
            <person name="Argimon S."/>
            <person name="Zhang W."/>
            <person name="Yang X."/>
            <person name="Jeffery I.B."/>
            <person name="Cooney J.C."/>
            <person name="Kagawa T.F."/>
            <person name="Liu W."/>
            <person name="Song Y."/>
            <person name="Salvetti E."/>
            <person name="Wrobel A."/>
            <person name="Rasinkangas P."/>
            <person name="Parkhill J."/>
            <person name="Rea M.C."/>
            <person name="O'Sullivan O."/>
            <person name="Ritari J."/>
            <person name="Douillard F.P."/>
            <person name="Paul Ross R."/>
            <person name="Yang R."/>
            <person name="Briner A.E."/>
            <person name="Felis G.E."/>
            <person name="de Vos W.M."/>
            <person name="Barrangou R."/>
            <person name="Klaenhammer T.R."/>
            <person name="Caufield P.W."/>
            <person name="Cui Y."/>
            <person name="Zhang H."/>
            <person name="O'Toole P.W."/>
        </authorList>
    </citation>
    <scope>NUCLEOTIDE SEQUENCE [LARGE SCALE GENOMIC DNA]</scope>
    <source>
        <strain evidence="1 2">DSM 20444</strain>
    </source>
</reference>
<comment type="caution">
    <text evidence="1">The sequence shown here is derived from an EMBL/GenBank/DDBJ whole genome shotgun (WGS) entry which is preliminary data.</text>
</comment>
<dbReference type="RefSeq" id="WP_003690600.1">
    <property type="nucleotide sequence ID" value="NZ_AKKT01000150.1"/>
</dbReference>
<keyword evidence="2" id="KW-1185">Reference proteome</keyword>
<protein>
    <submittedName>
        <fullName evidence="1">Uncharacterized protein</fullName>
    </submittedName>
</protein>
<name>J0UQF6_9LACO</name>
<evidence type="ECO:0000313" key="1">
    <source>
        <dbReference type="EMBL" id="KRN10525.1"/>
    </source>
</evidence>
<sequence>MYLKDFTTLIFGLNPNYQLYFQSNDTLVPITQFSTNEQAAVLLADPNSIAALDLKTFFSLSNQFALSNKNILINYNSDIFKVFGYRISEGKLLINGKLQLVNGNLHL</sequence>
<dbReference type="AlphaFoldDB" id="J0UQF6"/>
<evidence type="ECO:0000313" key="2">
    <source>
        <dbReference type="Proteomes" id="UP000050898"/>
    </source>
</evidence>
<gene>
    <name evidence="1" type="ORF">FD00_GL002482</name>
</gene>
<dbReference type="OrthoDB" id="2313448at2"/>
<accession>J0UQF6</accession>
<proteinExistence type="predicted"/>
<dbReference type="GeneID" id="98316718"/>